<accession>A0A2W5XV31</accession>
<comment type="caution">
    <text evidence="12">The sequence shown here is derived from an EMBL/GenBank/DDBJ whole genome shotgun (WGS) entry which is preliminary data.</text>
</comment>
<dbReference type="InterPro" id="IPR050445">
    <property type="entry name" value="Bact_polysacc_biosynth/exp"/>
</dbReference>
<evidence type="ECO:0000256" key="9">
    <source>
        <dbReference type="SAM" id="MobiDB-lite"/>
    </source>
</evidence>
<evidence type="ECO:0000256" key="8">
    <source>
        <dbReference type="ARBA" id="ARBA00023136"/>
    </source>
</evidence>
<evidence type="ECO:0000259" key="11">
    <source>
        <dbReference type="Pfam" id="PF02706"/>
    </source>
</evidence>
<comment type="subcellular location">
    <subcellularLocation>
        <location evidence="1">Cell membrane</location>
        <topology evidence="1">Multi-pass membrane protein</topology>
    </subcellularLocation>
</comment>
<feature type="transmembrane region" description="Helical" evidence="10">
    <location>
        <begin position="20"/>
        <end position="38"/>
    </location>
</feature>
<dbReference type="Pfam" id="PF10609">
    <property type="entry name" value="ParA"/>
    <property type="match status" value="1"/>
</dbReference>
<dbReference type="InterPro" id="IPR005702">
    <property type="entry name" value="Wzc-like_C"/>
</dbReference>
<dbReference type="GO" id="GO:0005886">
    <property type="term" value="C:plasma membrane"/>
    <property type="evidence" value="ECO:0007669"/>
    <property type="project" value="UniProtKB-SubCell"/>
</dbReference>
<name>A0A2W5XV31_9MICO</name>
<protein>
    <submittedName>
        <fullName evidence="12">Chromosome partitioning protein</fullName>
    </submittedName>
</protein>
<evidence type="ECO:0000256" key="7">
    <source>
        <dbReference type="ARBA" id="ARBA00022989"/>
    </source>
</evidence>
<keyword evidence="6" id="KW-0067">ATP-binding</keyword>
<reference evidence="12 13" key="1">
    <citation type="submission" date="2018-06" db="EMBL/GenBank/DDBJ databases">
        <title>Whole genome sequencing of a novel hydrocarbon degrading bacterial strain, PW21 isolated from oil contaminated produced water sample.</title>
        <authorList>
            <person name="Nagkirti P."/>
            <person name="Shaikh A."/>
            <person name="Gowdaman V."/>
            <person name="Engineer A.E."/>
            <person name="Dagar S."/>
            <person name="Dhakephalkar P.K."/>
        </authorList>
    </citation>
    <scope>NUCLEOTIDE SEQUENCE [LARGE SCALE GENOMIC DNA]</scope>
    <source>
        <strain evidence="12 13">PW21</strain>
    </source>
</reference>
<evidence type="ECO:0000313" key="12">
    <source>
        <dbReference type="EMBL" id="PZR54258.1"/>
    </source>
</evidence>
<evidence type="ECO:0000256" key="1">
    <source>
        <dbReference type="ARBA" id="ARBA00004651"/>
    </source>
</evidence>
<dbReference type="AlphaFoldDB" id="A0A2W5XV31"/>
<sequence length="517" mass="53051">MPEERRMDLIEYLGVLRKRWPVAAALGILGAVVGLGVAERTPPSYTATAKVFVAVGGGQTTSDLLQGSTYVKNLIDSYTALIDMPVVLDPVAETLGQPGGGRGLAGAVTAEAPLNTSIIEIKVSGGDPAWAARVADAVANQLPLSVDALTAAADADAQGVAITVVSPAVEPTHPSQPRTRFLVATGGGGGVVLGLVGALLWALLDTRLRLPRDLEPVAGGLPTLGTIPRARRPQVLSVVEDPLGSTAEAYRIVQTNLRYVDVEKPASLVVVTSSVPGEGKSTTARNLAAALAEGGRDVLMVDADMRRPSVSTVLGVEGAAGLTTVLVGRADLDDVVQPVGPGLDILPVGSVPPNPHQLVASPAMRALLARTRARYDVVILDAPPVLPVTDAAVLSTMADGTIVVVGSRRVRRQQLTHALRTLASVDARVLGLVMTFVPRSGQDTAYYGYGHGTRGAVARLLGRLRGRGEGPARPVGPVLPAERATVGAAEDAPAPDAEPAAPDAEPAVAAADARPPA</sequence>
<evidence type="ECO:0000313" key="13">
    <source>
        <dbReference type="Proteomes" id="UP000248783"/>
    </source>
</evidence>
<dbReference type="InterPro" id="IPR003856">
    <property type="entry name" value="LPS_length_determ_N"/>
</dbReference>
<dbReference type="GO" id="GO:0004713">
    <property type="term" value="F:protein tyrosine kinase activity"/>
    <property type="evidence" value="ECO:0007669"/>
    <property type="project" value="UniProtKB-KW"/>
</dbReference>
<organism evidence="12 13">
    <name type="scientific">Xylanimonas oleitrophica</name>
    <dbReference type="NCBI Taxonomy" id="2607479"/>
    <lineage>
        <taxon>Bacteria</taxon>
        <taxon>Bacillati</taxon>
        <taxon>Actinomycetota</taxon>
        <taxon>Actinomycetes</taxon>
        <taxon>Micrococcales</taxon>
        <taxon>Promicromonosporaceae</taxon>
        <taxon>Xylanimonas</taxon>
    </lineage>
</organism>
<dbReference type="Pfam" id="PF02706">
    <property type="entry name" value="Wzz"/>
    <property type="match status" value="1"/>
</dbReference>
<dbReference type="PANTHER" id="PTHR32309:SF13">
    <property type="entry name" value="FERRIC ENTEROBACTIN TRANSPORT PROTEIN FEPE"/>
    <property type="match status" value="1"/>
</dbReference>
<dbReference type="SUPFAM" id="SSF52540">
    <property type="entry name" value="P-loop containing nucleoside triphosphate hydrolases"/>
    <property type="match status" value="1"/>
</dbReference>
<dbReference type="GO" id="GO:0005524">
    <property type="term" value="F:ATP binding"/>
    <property type="evidence" value="ECO:0007669"/>
    <property type="project" value="UniProtKB-KW"/>
</dbReference>
<dbReference type="InterPro" id="IPR033756">
    <property type="entry name" value="YlxH/NBP35"/>
</dbReference>
<evidence type="ECO:0000256" key="10">
    <source>
        <dbReference type="SAM" id="Phobius"/>
    </source>
</evidence>
<dbReference type="Proteomes" id="UP000248783">
    <property type="component" value="Unassembled WGS sequence"/>
</dbReference>
<dbReference type="InterPro" id="IPR027417">
    <property type="entry name" value="P-loop_NTPase"/>
</dbReference>
<dbReference type="PANTHER" id="PTHR32309">
    <property type="entry name" value="TYROSINE-PROTEIN KINASE"/>
    <property type="match status" value="1"/>
</dbReference>
<comment type="similarity">
    <text evidence="2">Belongs to the CpsC/CapA family.</text>
</comment>
<proteinExistence type="inferred from homology"/>
<dbReference type="EMBL" id="QKWH01000002">
    <property type="protein sequence ID" value="PZR54258.1"/>
    <property type="molecule type" value="Genomic_DNA"/>
</dbReference>
<keyword evidence="13" id="KW-1185">Reference proteome</keyword>
<evidence type="ECO:0000256" key="4">
    <source>
        <dbReference type="ARBA" id="ARBA00022692"/>
    </source>
</evidence>
<evidence type="ECO:0000256" key="2">
    <source>
        <dbReference type="ARBA" id="ARBA00006683"/>
    </source>
</evidence>
<dbReference type="NCBIfam" id="TIGR01007">
    <property type="entry name" value="eps_fam"/>
    <property type="match status" value="1"/>
</dbReference>
<keyword evidence="5" id="KW-0547">Nucleotide-binding</keyword>
<feature type="domain" description="Polysaccharide chain length determinant N-terminal" evidence="11">
    <location>
        <begin position="6"/>
        <end position="94"/>
    </location>
</feature>
<dbReference type="CDD" id="cd05387">
    <property type="entry name" value="BY-kinase"/>
    <property type="match status" value="1"/>
</dbReference>
<keyword evidence="7 10" id="KW-1133">Transmembrane helix</keyword>
<evidence type="ECO:0000256" key="6">
    <source>
        <dbReference type="ARBA" id="ARBA00022840"/>
    </source>
</evidence>
<dbReference type="Gene3D" id="3.40.50.300">
    <property type="entry name" value="P-loop containing nucleotide triphosphate hydrolases"/>
    <property type="match status" value="1"/>
</dbReference>
<gene>
    <name evidence="12" type="ORF">DNL40_04925</name>
</gene>
<keyword evidence="4 10" id="KW-0812">Transmembrane</keyword>
<keyword evidence="3" id="KW-1003">Cell membrane</keyword>
<keyword evidence="8 10" id="KW-0472">Membrane</keyword>
<feature type="transmembrane region" description="Helical" evidence="10">
    <location>
        <begin position="181"/>
        <end position="204"/>
    </location>
</feature>
<evidence type="ECO:0000256" key="5">
    <source>
        <dbReference type="ARBA" id="ARBA00022741"/>
    </source>
</evidence>
<evidence type="ECO:0000256" key="3">
    <source>
        <dbReference type="ARBA" id="ARBA00022475"/>
    </source>
</evidence>
<feature type="compositionally biased region" description="Low complexity" evidence="9">
    <location>
        <begin position="488"/>
        <end position="517"/>
    </location>
</feature>
<feature type="region of interest" description="Disordered" evidence="9">
    <location>
        <begin position="468"/>
        <end position="517"/>
    </location>
</feature>